<protein>
    <submittedName>
        <fullName evidence="1">Uncharacterized protein</fullName>
    </submittedName>
</protein>
<dbReference type="Proteomes" id="UP001148629">
    <property type="component" value="Unassembled WGS sequence"/>
</dbReference>
<name>A0ACC1S3T9_9HYPO</name>
<organism evidence="1 2">
    <name type="scientific">Fusarium decemcellulare</name>
    <dbReference type="NCBI Taxonomy" id="57161"/>
    <lineage>
        <taxon>Eukaryota</taxon>
        <taxon>Fungi</taxon>
        <taxon>Dikarya</taxon>
        <taxon>Ascomycota</taxon>
        <taxon>Pezizomycotina</taxon>
        <taxon>Sordariomycetes</taxon>
        <taxon>Hypocreomycetidae</taxon>
        <taxon>Hypocreales</taxon>
        <taxon>Nectriaceae</taxon>
        <taxon>Fusarium</taxon>
        <taxon>Fusarium decemcellulare species complex</taxon>
    </lineage>
</organism>
<accession>A0ACC1S3T9</accession>
<dbReference type="EMBL" id="JANRMS010001071">
    <property type="protein sequence ID" value="KAJ3531364.1"/>
    <property type="molecule type" value="Genomic_DNA"/>
</dbReference>
<evidence type="ECO:0000313" key="2">
    <source>
        <dbReference type="Proteomes" id="UP001148629"/>
    </source>
</evidence>
<keyword evidence="2" id="KW-1185">Reference proteome</keyword>
<reference evidence="1" key="1">
    <citation type="submission" date="2022-08" db="EMBL/GenBank/DDBJ databases">
        <title>Genome Sequence of Fusarium decemcellulare.</title>
        <authorList>
            <person name="Buettner E."/>
        </authorList>
    </citation>
    <scope>NUCLEOTIDE SEQUENCE</scope>
    <source>
        <strain evidence="1">Babe19</strain>
    </source>
</reference>
<evidence type="ECO:0000313" key="1">
    <source>
        <dbReference type="EMBL" id="KAJ3531364.1"/>
    </source>
</evidence>
<comment type="caution">
    <text evidence="1">The sequence shown here is derived from an EMBL/GenBank/DDBJ whole genome shotgun (WGS) entry which is preliminary data.</text>
</comment>
<proteinExistence type="predicted"/>
<gene>
    <name evidence="1" type="ORF">NM208_g8909</name>
</gene>
<sequence length="173" mass="19829">MNGHNTSPRPFTIRTHQSGDLGLITQRHGIFYAKEYGFDQRFEALIARIMADFIDNLQPNLERCWIAERDGEFLGCIMLVQDKQPNAAKLRLLFVEDNARGLGVGTSLVQQCINFAREAGYTCINLWTQSMLKGARRIYSKAGFELIETEDHESWGVRMTGEMWRLSLQPNKD</sequence>